<gene>
    <name evidence="1" type="ORF">ECRASSUSDP1_LOCUS4537</name>
</gene>
<protein>
    <submittedName>
        <fullName evidence="1">Uncharacterized protein</fullName>
    </submittedName>
</protein>
<reference evidence="1" key="1">
    <citation type="submission" date="2023-07" db="EMBL/GenBank/DDBJ databases">
        <authorList>
            <consortium name="AG Swart"/>
            <person name="Singh M."/>
            <person name="Singh A."/>
            <person name="Seah K."/>
            <person name="Emmerich C."/>
        </authorList>
    </citation>
    <scope>NUCLEOTIDE SEQUENCE</scope>
    <source>
        <strain evidence="1">DP1</strain>
    </source>
</reference>
<organism evidence="1 2">
    <name type="scientific">Euplotes crassus</name>
    <dbReference type="NCBI Taxonomy" id="5936"/>
    <lineage>
        <taxon>Eukaryota</taxon>
        <taxon>Sar</taxon>
        <taxon>Alveolata</taxon>
        <taxon>Ciliophora</taxon>
        <taxon>Intramacronucleata</taxon>
        <taxon>Spirotrichea</taxon>
        <taxon>Hypotrichia</taxon>
        <taxon>Euplotida</taxon>
        <taxon>Euplotidae</taxon>
        <taxon>Moneuplotes</taxon>
    </lineage>
</organism>
<name>A0AAD1U6B0_EUPCR</name>
<proteinExistence type="predicted"/>
<dbReference type="AlphaFoldDB" id="A0AAD1U6B0"/>
<dbReference type="Proteomes" id="UP001295684">
    <property type="component" value="Unassembled WGS sequence"/>
</dbReference>
<dbReference type="EMBL" id="CAMPGE010004361">
    <property type="protein sequence ID" value="CAI2363207.1"/>
    <property type="molecule type" value="Genomic_DNA"/>
</dbReference>
<evidence type="ECO:0000313" key="1">
    <source>
        <dbReference type="EMBL" id="CAI2363207.1"/>
    </source>
</evidence>
<sequence>MLVENRIKEGTSLIYQNFLCKFSKWFGQDYLLKRDKKIQSSYKEKSRLDTFPRLFIFSDLKIHLNKAFLNKIIEFRDKFRQMMSIKAQEISGHCNEENSIKTMCLK</sequence>
<accession>A0AAD1U6B0</accession>
<comment type="caution">
    <text evidence="1">The sequence shown here is derived from an EMBL/GenBank/DDBJ whole genome shotgun (WGS) entry which is preliminary data.</text>
</comment>
<evidence type="ECO:0000313" key="2">
    <source>
        <dbReference type="Proteomes" id="UP001295684"/>
    </source>
</evidence>
<keyword evidence="2" id="KW-1185">Reference proteome</keyword>